<dbReference type="PANTHER" id="PTHR35936">
    <property type="entry name" value="MEMBRANE-BOUND LYTIC MUREIN TRANSGLYCOSYLASE F"/>
    <property type="match status" value="1"/>
</dbReference>
<feature type="domain" description="Solute-binding protein family 3/N-terminal" evidence="3">
    <location>
        <begin position="34"/>
        <end position="268"/>
    </location>
</feature>
<keyword evidence="5" id="KW-1185">Reference proteome</keyword>
<dbReference type="Proteomes" id="UP000003573">
    <property type="component" value="Unassembled WGS sequence"/>
</dbReference>
<dbReference type="OrthoDB" id="8613538at2"/>
<dbReference type="EMBL" id="AEUW02000001">
    <property type="protein sequence ID" value="EHJ52833.1"/>
    <property type="molecule type" value="Genomic_DNA"/>
</dbReference>
<dbReference type="eggNOG" id="COG0834">
    <property type="taxonomic scope" value="Bacteria"/>
</dbReference>
<dbReference type="STRING" id="764298.STRMA_0052"/>
<organism evidence="4 5">
    <name type="scientific">Streptococcus macacae NCTC 11558</name>
    <dbReference type="NCBI Taxonomy" id="764298"/>
    <lineage>
        <taxon>Bacteria</taxon>
        <taxon>Bacillati</taxon>
        <taxon>Bacillota</taxon>
        <taxon>Bacilli</taxon>
        <taxon>Lactobacillales</taxon>
        <taxon>Streptococcaceae</taxon>
        <taxon>Streptococcus</taxon>
    </lineage>
</organism>
<gene>
    <name evidence="4" type="ORF">STRMA_0052</name>
</gene>
<keyword evidence="1" id="KW-0732">Signal</keyword>
<evidence type="ECO:0000256" key="1">
    <source>
        <dbReference type="ARBA" id="ARBA00022729"/>
    </source>
</evidence>
<name>G5JY06_9STRE</name>
<comment type="caution">
    <text evidence="4">The sequence shown here is derived from an EMBL/GenBank/DDBJ whole genome shotgun (WGS) entry which is preliminary data.</text>
</comment>
<keyword evidence="2" id="KW-1133">Transmembrane helix</keyword>
<dbReference type="SMART" id="SM00062">
    <property type="entry name" value="PBPb"/>
    <property type="match status" value="1"/>
</dbReference>
<dbReference type="PANTHER" id="PTHR35936:SF19">
    <property type="entry name" value="AMINO-ACID-BINDING PROTEIN YXEM-RELATED"/>
    <property type="match status" value="1"/>
</dbReference>
<sequence length="274" mass="31013">MKSYKKWLAAFIIVAAVLVWFFFFLSGRSSSRQTIVVATDSDTAPYTFKKKGKFDGYDIALVKAIFKDSKDYKVSFETVAFSSIMTGIDSGRFQMSANNFNYSKERAEKYLFSNPISKSNYAIASKEGRYKTLDDLSGKSVEVYTGSNYAAVLENWNKRNRDKKPIVIKYVANTVTLAQRLQHVEDGRTDALLYDAISLKTVIKDQNITLKVTTVKGNIGDKRDGLEYLLLANDKTGKALQKYINSRVKELRKNGTLKKLSQRYFAGDYVSTLD</sequence>
<dbReference type="InterPro" id="IPR001638">
    <property type="entry name" value="Solute-binding_3/MltF_N"/>
</dbReference>
<feature type="transmembrane region" description="Helical" evidence="2">
    <location>
        <begin position="7"/>
        <end position="25"/>
    </location>
</feature>
<evidence type="ECO:0000259" key="3">
    <source>
        <dbReference type="SMART" id="SM00062"/>
    </source>
</evidence>
<keyword evidence="2" id="KW-0472">Membrane</keyword>
<keyword evidence="2" id="KW-0812">Transmembrane</keyword>
<dbReference type="Pfam" id="PF00497">
    <property type="entry name" value="SBP_bac_3"/>
    <property type="match status" value="1"/>
</dbReference>
<protein>
    <submittedName>
        <fullName evidence="4">ABC transporter, substrate-binding protein, family 3</fullName>
    </submittedName>
</protein>
<accession>G5JY06</accession>
<evidence type="ECO:0000313" key="5">
    <source>
        <dbReference type="Proteomes" id="UP000003573"/>
    </source>
</evidence>
<evidence type="ECO:0000313" key="4">
    <source>
        <dbReference type="EMBL" id="EHJ52833.1"/>
    </source>
</evidence>
<dbReference type="Gene3D" id="3.40.190.10">
    <property type="entry name" value="Periplasmic binding protein-like II"/>
    <property type="match status" value="2"/>
</dbReference>
<dbReference type="AlphaFoldDB" id="G5JY06"/>
<dbReference type="SUPFAM" id="SSF53850">
    <property type="entry name" value="Periplasmic binding protein-like II"/>
    <property type="match status" value="1"/>
</dbReference>
<evidence type="ECO:0000256" key="2">
    <source>
        <dbReference type="SAM" id="Phobius"/>
    </source>
</evidence>
<reference evidence="4 5" key="1">
    <citation type="journal article" date="2014" name="Int. J. Syst. Evol. Microbiol.">
        <title>Phylogenomics and the dynamic genome evolution of the genus Streptococcus.</title>
        <authorList>
            <consortium name="The Broad Institute Genome Sequencing Platform"/>
            <person name="Richards V.P."/>
            <person name="Palmer S.R."/>
            <person name="Pavinski Bitar P.D."/>
            <person name="Qin X."/>
            <person name="Weinstock G.M."/>
            <person name="Highlander S.K."/>
            <person name="Town C.D."/>
            <person name="Burne R.A."/>
            <person name="Stanhope M.J."/>
        </authorList>
    </citation>
    <scope>NUCLEOTIDE SEQUENCE [LARGE SCALE GENOMIC DNA]</scope>
    <source>
        <strain evidence="4 5">NCTC 11558</strain>
    </source>
</reference>
<proteinExistence type="predicted"/>
<dbReference type="RefSeq" id="WP_003081352.1">
    <property type="nucleotide sequence ID" value="NZ_AEUW02000001.1"/>
</dbReference>